<feature type="signal peptide" evidence="1">
    <location>
        <begin position="1"/>
        <end position="21"/>
    </location>
</feature>
<sequence>MPRNWSTVLLSVKLVIGVNNGFPNPELGKPLPPLEPLTLDINIESATENTYYLEQSKGGIYTPTEGFGFDKVIQEIEKKPPTAGPFTALELIYKGNNPAEYLKKVICNRMLSKVIKLVLFLFNGDVKELTLVNSVWTVTNKLTLDITTVINGEHGTNFTTTDTPSSNIVSVGGVGVNAGIEENFSVSLSYMTDFGENVSVNRRNFTDFRAKEYNFISKIVYRSNLKDLVLVVWQAKNWFEQAKEVSFACMGYQKYLLILQVDNNYCLFKWDPRLNLWIDFTVNSRDLGRLKFHINNQEDSKPLAHLFDHYEVYLQELSYCVKFVYPPQLLRRYFPKLANSFSYNFVNNSVNLSSKNYKHTPNEVKRVEKEFVRIFGDGAVGYSRGSEISVGVDLDITVPDATHYYSVRNGNFTQFFPYKGYAFNKVIQSNIKSTSTSQIAAKLSSKLKRPGRVIWLSFIPTNYLTRVHLFDDNVTKYLLLYVKKFNFVLYKWEQRADLWINYTETRVDPGKLMFYSNGKPIAADDTTEYLKEFTFEIFTLGSCDAVSYNNKQFWTRTGPELKILIVKILENKVNLFLKDGKVVRFHLLDHEIQLVKQEHSLYQIQ</sequence>
<gene>
    <name evidence="2" type="ordered locus">TP01_0552</name>
</gene>
<dbReference type="InParanoid" id="Q4N8C0"/>
<name>Q4N8C0_THEPA</name>
<accession>Q4N8C0</accession>
<dbReference type="eggNOG" id="ENOG502QX01">
    <property type="taxonomic scope" value="Eukaryota"/>
</dbReference>
<proteinExistence type="predicted"/>
<evidence type="ECO:0000256" key="1">
    <source>
        <dbReference type="SAM" id="SignalP"/>
    </source>
</evidence>
<keyword evidence="1" id="KW-0732">Signal</keyword>
<dbReference type="OMA" id="LWINIRI"/>
<comment type="caution">
    <text evidence="2">The sequence shown here is derived from an EMBL/GenBank/DDBJ whole genome shotgun (WGS) entry which is preliminary data.</text>
</comment>
<protein>
    <submittedName>
        <fullName evidence="2">Uncharacterized protein</fullName>
    </submittedName>
</protein>
<organism evidence="2 3">
    <name type="scientific">Theileria parva</name>
    <name type="common">East coast fever infection agent</name>
    <dbReference type="NCBI Taxonomy" id="5875"/>
    <lineage>
        <taxon>Eukaryota</taxon>
        <taxon>Sar</taxon>
        <taxon>Alveolata</taxon>
        <taxon>Apicomplexa</taxon>
        <taxon>Aconoidasida</taxon>
        <taxon>Piroplasmida</taxon>
        <taxon>Theileriidae</taxon>
        <taxon>Theileria</taxon>
    </lineage>
</organism>
<evidence type="ECO:0000313" key="2">
    <source>
        <dbReference type="EMBL" id="EAN33788.1"/>
    </source>
</evidence>
<dbReference type="RefSeq" id="XP_766071.1">
    <property type="nucleotide sequence ID" value="XM_760978.1"/>
</dbReference>
<dbReference type="Proteomes" id="UP000001949">
    <property type="component" value="Unassembled WGS sequence"/>
</dbReference>
<reference evidence="2 3" key="1">
    <citation type="journal article" date="2005" name="Science">
        <title>Genome sequence of Theileria parva, a bovine pathogen that transforms lymphocytes.</title>
        <authorList>
            <person name="Gardner M.J."/>
            <person name="Bishop R."/>
            <person name="Shah T."/>
            <person name="de Villiers E.P."/>
            <person name="Carlton J.M."/>
            <person name="Hall N."/>
            <person name="Ren Q."/>
            <person name="Paulsen I.T."/>
            <person name="Pain A."/>
            <person name="Berriman M."/>
            <person name="Wilson R.J.M."/>
            <person name="Sato S."/>
            <person name="Ralph S.A."/>
            <person name="Mann D.J."/>
            <person name="Xiong Z."/>
            <person name="Shallom S.J."/>
            <person name="Weidman J."/>
            <person name="Jiang L."/>
            <person name="Lynn J."/>
            <person name="Weaver B."/>
            <person name="Shoaibi A."/>
            <person name="Domingo A.R."/>
            <person name="Wasawo D."/>
            <person name="Crabtree J."/>
            <person name="Wortman J.R."/>
            <person name="Haas B."/>
            <person name="Angiuoli S.V."/>
            <person name="Creasy T.H."/>
            <person name="Lu C."/>
            <person name="Suh B."/>
            <person name="Silva J.C."/>
            <person name="Utterback T.R."/>
            <person name="Feldblyum T.V."/>
            <person name="Pertea M."/>
            <person name="Allen J."/>
            <person name="Nierman W.C."/>
            <person name="Taracha E.L.N."/>
            <person name="Salzberg S.L."/>
            <person name="White O.R."/>
            <person name="Fitzhugh H.A."/>
            <person name="Morzaria S."/>
            <person name="Venter J.C."/>
            <person name="Fraser C.M."/>
            <person name="Nene V."/>
        </authorList>
    </citation>
    <scope>NUCLEOTIDE SEQUENCE [LARGE SCALE GENOMIC DNA]</scope>
    <source>
        <strain evidence="2 3">Muguga</strain>
    </source>
</reference>
<evidence type="ECO:0000313" key="3">
    <source>
        <dbReference type="Proteomes" id="UP000001949"/>
    </source>
</evidence>
<keyword evidence="3" id="KW-1185">Reference proteome</keyword>
<dbReference type="KEGG" id="tpv:TP01_0552"/>
<dbReference type="AlphaFoldDB" id="Q4N8C0"/>
<dbReference type="GeneID" id="3503442"/>
<dbReference type="VEuPathDB" id="PiroplasmaDB:TpMuguga_01g00552"/>
<feature type="chain" id="PRO_5004241220" evidence="1">
    <location>
        <begin position="22"/>
        <end position="605"/>
    </location>
</feature>
<dbReference type="EMBL" id="AAGK01000001">
    <property type="protein sequence ID" value="EAN33788.1"/>
    <property type="molecule type" value="Genomic_DNA"/>
</dbReference>